<name>A0AA39KGF9_ARMTA</name>
<feature type="domain" description="DNA polymerase delta subunit OB-fold" evidence="12">
    <location>
        <begin position="45"/>
        <end position="169"/>
    </location>
</feature>
<dbReference type="AlphaFoldDB" id="A0AA39KGF9"/>
<dbReference type="EMBL" id="JAUEPS010000014">
    <property type="protein sequence ID" value="KAK0459480.1"/>
    <property type="molecule type" value="Genomic_DNA"/>
</dbReference>
<evidence type="ECO:0000256" key="3">
    <source>
        <dbReference type="ARBA" id="ARBA00012417"/>
    </source>
</evidence>
<dbReference type="InterPro" id="IPR007185">
    <property type="entry name" value="DNA_pol_a/d/e_bsu"/>
</dbReference>
<dbReference type="FunFam" id="2.40.50.430:FF:000002">
    <property type="entry name" value="DNA polymerase delta subunit"/>
    <property type="match status" value="1"/>
</dbReference>
<dbReference type="GeneID" id="85364281"/>
<feature type="domain" description="DNA polymerase alpha/delta/epsilon subunit B" evidence="11">
    <location>
        <begin position="236"/>
        <end position="394"/>
    </location>
</feature>
<evidence type="ECO:0000256" key="8">
    <source>
        <dbReference type="ARBA" id="ARBA00023242"/>
    </source>
</evidence>
<keyword evidence="8" id="KW-0539">Nucleus</keyword>
<organism evidence="13 14">
    <name type="scientific">Armillaria tabescens</name>
    <name type="common">Ringless honey mushroom</name>
    <name type="synonym">Agaricus tabescens</name>
    <dbReference type="NCBI Taxonomy" id="1929756"/>
    <lineage>
        <taxon>Eukaryota</taxon>
        <taxon>Fungi</taxon>
        <taxon>Dikarya</taxon>
        <taxon>Basidiomycota</taxon>
        <taxon>Agaricomycotina</taxon>
        <taxon>Agaricomycetes</taxon>
        <taxon>Agaricomycetidae</taxon>
        <taxon>Agaricales</taxon>
        <taxon>Marasmiineae</taxon>
        <taxon>Physalacriaceae</taxon>
        <taxon>Desarmillaria</taxon>
    </lineage>
</organism>
<keyword evidence="6" id="KW-0235">DNA replication</keyword>
<keyword evidence="7" id="KW-0239">DNA-directed DNA polymerase</keyword>
<dbReference type="GO" id="GO:0003677">
    <property type="term" value="F:DNA binding"/>
    <property type="evidence" value="ECO:0007669"/>
    <property type="project" value="InterPro"/>
</dbReference>
<evidence type="ECO:0000313" key="13">
    <source>
        <dbReference type="EMBL" id="KAK0459480.1"/>
    </source>
</evidence>
<dbReference type="Gene3D" id="2.40.50.430">
    <property type="match status" value="1"/>
</dbReference>
<dbReference type="GO" id="GO:0006281">
    <property type="term" value="P:DNA repair"/>
    <property type="evidence" value="ECO:0007669"/>
    <property type="project" value="UniProtKB-ARBA"/>
</dbReference>
<evidence type="ECO:0000256" key="9">
    <source>
        <dbReference type="ARBA" id="ARBA00049244"/>
    </source>
</evidence>
<dbReference type="RefSeq" id="XP_060331677.1">
    <property type="nucleotide sequence ID" value="XM_060480733.1"/>
</dbReference>
<evidence type="ECO:0000256" key="4">
    <source>
        <dbReference type="ARBA" id="ARBA00022679"/>
    </source>
</evidence>
<protein>
    <recommendedName>
        <fullName evidence="3">DNA-directed DNA polymerase</fullName>
        <ecNumber evidence="3">2.7.7.7</ecNumber>
    </recommendedName>
</protein>
<keyword evidence="4" id="KW-0808">Transferase</keyword>
<proteinExistence type="inferred from homology"/>
<comment type="catalytic activity">
    <reaction evidence="9">
        <text>DNA(n) + a 2'-deoxyribonucleoside 5'-triphosphate = DNA(n+1) + diphosphate</text>
        <dbReference type="Rhea" id="RHEA:22508"/>
        <dbReference type="Rhea" id="RHEA-COMP:17339"/>
        <dbReference type="Rhea" id="RHEA-COMP:17340"/>
        <dbReference type="ChEBI" id="CHEBI:33019"/>
        <dbReference type="ChEBI" id="CHEBI:61560"/>
        <dbReference type="ChEBI" id="CHEBI:173112"/>
        <dbReference type="EC" id="2.7.7.7"/>
    </reaction>
</comment>
<dbReference type="PANTHER" id="PTHR10416">
    <property type="entry name" value="DNA POLYMERASE DELTA SUBUNIT 2"/>
    <property type="match status" value="1"/>
</dbReference>
<comment type="similarity">
    <text evidence="2">Belongs to the DNA polymerase delta/II small subunit family.</text>
</comment>
<reference evidence="13" key="1">
    <citation type="submission" date="2023-06" db="EMBL/GenBank/DDBJ databases">
        <authorList>
            <consortium name="Lawrence Berkeley National Laboratory"/>
            <person name="Ahrendt S."/>
            <person name="Sahu N."/>
            <person name="Indic B."/>
            <person name="Wong-Bajracharya J."/>
            <person name="Merenyi Z."/>
            <person name="Ke H.-M."/>
            <person name="Monk M."/>
            <person name="Kocsube S."/>
            <person name="Drula E."/>
            <person name="Lipzen A."/>
            <person name="Balint B."/>
            <person name="Henrissat B."/>
            <person name="Andreopoulos B."/>
            <person name="Martin F.M."/>
            <person name="Harder C.B."/>
            <person name="Rigling D."/>
            <person name="Ford K.L."/>
            <person name="Foster G.D."/>
            <person name="Pangilinan J."/>
            <person name="Papanicolaou A."/>
            <person name="Barry K."/>
            <person name="LaButti K."/>
            <person name="Viragh M."/>
            <person name="Koriabine M."/>
            <person name="Yan M."/>
            <person name="Riley R."/>
            <person name="Champramary S."/>
            <person name="Plett K.L."/>
            <person name="Tsai I.J."/>
            <person name="Slot J."/>
            <person name="Sipos G."/>
            <person name="Plett J."/>
            <person name="Nagy L.G."/>
            <person name="Grigoriev I.V."/>
        </authorList>
    </citation>
    <scope>NUCLEOTIDE SEQUENCE</scope>
    <source>
        <strain evidence="13">CCBAS 213</strain>
    </source>
</reference>
<comment type="subcellular location">
    <subcellularLocation>
        <location evidence="1">Nucleus</location>
    </subcellularLocation>
</comment>
<evidence type="ECO:0000256" key="10">
    <source>
        <dbReference type="SAM" id="MobiDB-lite"/>
    </source>
</evidence>
<accession>A0AA39KGF9</accession>
<dbReference type="InterPro" id="IPR040663">
    <property type="entry name" value="DNA_pol_D_N"/>
</dbReference>
<dbReference type="Proteomes" id="UP001175211">
    <property type="component" value="Unassembled WGS sequence"/>
</dbReference>
<dbReference type="GO" id="GO:0003887">
    <property type="term" value="F:DNA-directed DNA polymerase activity"/>
    <property type="evidence" value="ECO:0007669"/>
    <property type="project" value="UniProtKB-KW"/>
</dbReference>
<evidence type="ECO:0000256" key="7">
    <source>
        <dbReference type="ARBA" id="ARBA00022932"/>
    </source>
</evidence>
<dbReference type="InterPro" id="IPR024826">
    <property type="entry name" value="DNA_pol_delta/II_ssu"/>
</dbReference>
<gene>
    <name evidence="13" type="ORF">EV420DRAFT_1763196</name>
</gene>
<evidence type="ECO:0000259" key="11">
    <source>
        <dbReference type="Pfam" id="PF04042"/>
    </source>
</evidence>
<dbReference type="GO" id="GO:0006273">
    <property type="term" value="P:lagging strand elongation"/>
    <property type="evidence" value="ECO:0007669"/>
    <property type="project" value="UniProtKB-ARBA"/>
</dbReference>
<keyword evidence="14" id="KW-1185">Reference proteome</keyword>
<evidence type="ECO:0000259" key="12">
    <source>
        <dbReference type="Pfam" id="PF18018"/>
    </source>
</evidence>
<comment type="caution">
    <text evidence="13">The sequence shown here is derived from an EMBL/GenBank/DDBJ whole genome shotgun (WGS) entry which is preliminary data.</text>
</comment>
<evidence type="ECO:0000256" key="5">
    <source>
        <dbReference type="ARBA" id="ARBA00022695"/>
    </source>
</evidence>
<dbReference type="Gene3D" id="3.60.21.50">
    <property type="match status" value="1"/>
</dbReference>
<dbReference type="GO" id="GO:0043625">
    <property type="term" value="C:delta DNA polymerase complex"/>
    <property type="evidence" value="ECO:0007669"/>
    <property type="project" value="TreeGrafter"/>
</dbReference>
<sequence length="604" mass="66327">MGKVKIDDVPVPTTPPRRSTTLLLDATDATPSFRIGDTDKSYKHQYSNIYFTRLSELRKPVEERALRRWASVKGNPRLVRRVLEVVKSQLCYIIGTVYMDMPLKPNVLEDIARDHTIPPPPPPPKYYSDEDSILLEDESGRLQLVGERVKAAGLVTGVVLAALGDEDEDRMELDGADEWIAMLVEYLTGEEGGAEDQGSCSSYISTCDCRETLLAPVIIPVKGEPTAEGDEKKSASRGKYNYDTTTFSPHPTQTLAGHLYDIGRVMPIHVLPGEADPSGTILPQQPFPRAMLGPVASLSSFKCETNPTYLRIGSGKGVTRTMLVNSGQPLNDMFKYLDCPPSTRLSILASTLNWRHMAPTAPDTLWCHPYFGVDPFIMRETPDLYIVGGQKKFGTKVVREDGRRCRLVLVPEFVKTGTVVLVNVQSLEVKTQRPSLVSIFSRAAAGPFPRPGLALYQNIWDDPASQFCGNGKDDSLVVVELLDDTTYHLAACNVDDGVTCTKGLKRLDASDDVVFIDGAACETPELCDEPDELCHVDEAAVTVAGCDADSRRSGTPSSCCQSAMPSISAHHPPFRGPARGSTPIEEHICWNAWRKAGSRRMESR</sequence>
<keyword evidence="5" id="KW-0548">Nucleotidyltransferase</keyword>
<evidence type="ECO:0000256" key="6">
    <source>
        <dbReference type="ARBA" id="ARBA00022705"/>
    </source>
</evidence>
<dbReference type="EC" id="2.7.7.7" evidence="3"/>
<evidence type="ECO:0000313" key="14">
    <source>
        <dbReference type="Proteomes" id="UP001175211"/>
    </source>
</evidence>
<dbReference type="Pfam" id="PF04042">
    <property type="entry name" value="DNA_pol_E_B"/>
    <property type="match status" value="1"/>
</dbReference>
<evidence type="ECO:0000256" key="1">
    <source>
        <dbReference type="ARBA" id="ARBA00004123"/>
    </source>
</evidence>
<evidence type="ECO:0000256" key="2">
    <source>
        <dbReference type="ARBA" id="ARBA00006035"/>
    </source>
</evidence>
<dbReference type="PANTHER" id="PTHR10416:SF0">
    <property type="entry name" value="DNA POLYMERASE DELTA SUBUNIT 2"/>
    <property type="match status" value="1"/>
</dbReference>
<dbReference type="Pfam" id="PF18018">
    <property type="entry name" value="DNA_pol_D_N"/>
    <property type="match status" value="1"/>
</dbReference>
<feature type="region of interest" description="Disordered" evidence="10">
    <location>
        <begin position="224"/>
        <end position="247"/>
    </location>
</feature>